<keyword evidence="9" id="KW-1185">Reference proteome</keyword>
<dbReference type="Pfam" id="PF01098">
    <property type="entry name" value="FTSW_RODA_SPOVE"/>
    <property type="match status" value="1"/>
</dbReference>
<dbReference type="EMBL" id="JACOPL010000002">
    <property type="protein sequence ID" value="MBC5724345.1"/>
    <property type="molecule type" value="Genomic_DNA"/>
</dbReference>
<dbReference type="GO" id="GO:0015648">
    <property type="term" value="F:lipid-linked peptidoglycan transporter activity"/>
    <property type="evidence" value="ECO:0007669"/>
    <property type="project" value="TreeGrafter"/>
</dbReference>
<evidence type="ECO:0000256" key="3">
    <source>
        <dbReference type="ARBA" id="ARBA00022960"/>
    </source>
</evidence>
<evidence type="ECO:0000259" key="7">
    <source>
        <dbReference type="PROSITE" id="PS50006"/>
    </source>
</evidence>
<dbReference type="PANTHER" id="PTHR30474:SF3">
    <property type="entry name" value="PEPTIDOGLYCAN GLYCOSYLTRANSFERASE RODA"/>
    <property type="match status" value="1"/>
</dbReference>
<dbReference type="CDD" id="cd00060">
    <property type="entry name" value="FHA"/>
    <property type="match status" value="1"/>
</dbReference>
<keyword evidence="5 6" id="KW-0472">Membrane</keyword>
<dbReference type="GO" id="GO:0051301">
    <property type="term" value="P:cell division"/>
    <property type="evidence" value="ECO:0007669"/>
    <property type="project" value="InterPro"/>
</dbReference>
<feature type="transmembrane region" description="Helical" evidence="6">
    <location>
        <begin position="24"/>
        <end position="46"/>
    </location>
</feature>
<feature type="domain" description="FHA" evidence="7">
    <location>
        <begin position="77"/>
        <end position="127"/>
    </location>
</feature>
<comment type="subcellular location">
    <subcellularLocation>
        <location evidence="1">Membrane</location>
        <topology evidence="1">Multi-pass membrane protein</topology>
    </subcellularLocation>
</comment>
<accession>A0A923LUE6</accession>
<evidence type="ECO:0000256" key="2">
    <source>
        <dbReference type="ARBA" id="ARBA00022692"/>
    </source>
</evidence>
<feature type="transmembrane region" description="Helical" evidence="6">
    <location>
        <begin position="503"/>
        <end position="527"/>
    </location>
</feature>
<dbReference type="SUPFAM" id="SSF49879">
    <property type="entry name" value="SMAD/FHA domain"/>
    <property type="match status" value="1"/>
</dbReference>
<feature type="transmembrane region" description="Helical" evidence="6">
    <location>
        <begin position="256"/>
        <end position="274"/>
    </location>
</feature>
<evidence type="ECO:0000256" key="5">
    <source>
        <dbReference type="ARBA" id="ARBA00023136"/>
    </source>
</evidence>
<feature type="transmembrane region" description="Helical" evidence="6">
    <location>
        <begin position="170"/>
        <end position="194"/>
    </location>
</feature>
<keyword evidence="4 6" id="KW-1133">Transmembrane helix</keyword>
<evidence type="ECO:0000256" key="6">
    <source>
        <dbReference type="SAM" id="Phobius"/>
    </source>
</evidence>
<dbReference type="Proteomes" id="UP000606499">
    <property type="component" value="Unassembled WGS sequence"/>
</dbReference>
<evidence type="ECO:0000256" key="1">
    <source>
        <dbReference type="ARBA" id="ARBA00004141"/>
    </source>
</evidence>
<dbReference type="Gene3D" id="2.60.200.20">
    <property type="match status" value="1"/>
</dbReference>
<gene>
    <name evidence="8" type="ORF">H8S45_02530</name>
</gene>
<feature type="transmembrane region" description="Helical" evidence="6">
    <location>
        <begin position="539"/>
        <end position="557"/>
    </location>
</feature>
<dbReference type="GO" id="GO:0032153">
    <property type="term" value="C:cell division site"/>
    <property type="evidence" value="ECO:0007669"/>
    <property type="project" value="TreeGrafter"/>
</dbReference>
<feature type="transmembrane region" description="Helical" evidence="6">
    <location>
        <begin position="286"/>
        <end position="304"/>
    </location>
</feature>
<keyword evidence="2 6" id="KW-0812">Transmembrane</keyword>
<comment type="caution">
    <text evidence="8">The sequence shown here is derived from an EMBL/GenBank/DDBJ whole genome shotgun (WGS) entry which is preliminary data.</text>
</comment>
<name>A0A923LUE6_9FIRM</name>
<dbReference type="PANTHER" id="PTHR30474">
    <property type="entry name" value="CELL CYCLE PROTEIN"/>
    <property type="match status" value="1"/>
</dbReference>
<dbReference type="PROSITE" id="PS50006">
    <property type="entry name" value="FHA_DOMAIN"/>
    <property type="match status" value="1"/>
</dbReference>
<dbReference type="InterPro" id="IPR008984">
    <property type="entry name" value="SMAD_FHA_dom_sf"/>
</dbReference>
<feature type="transmembrane region" description="Helical" evidence="6">
    <location>
        <begin position="474"/>
        <end position="496"/>
    </location>
</feature>
<dbReference type="InterPro" id="IPR000253">
    <property type="entry name" value="FHA_dom"/>
</dbReference>
<feature type="transmembrane region" description="Helical" evidence="6">
    <location>
        <begin position="387"/>
        <end position="407"/>
    </location>
</feature>
<dbReference type="SMART" id="SM00240">
    <property type="entry name" value="FHA"/>
    <property type="match status" value="1"/>
</dbReference>
<dbReference type="AlphaFoldDB" id="A0A923LUE6"/>
<dbReference type="GO" id="GO:0005886">
    <property type="term" value="C:plasma membrane"/>
    <property type="evidence" value="ECO:0007669"/>
    <property type="project" value="TreeGrafter"/>
</dbReference>
<feature type="transmembrane region" description="Helical" evidence="6">
    <location>
        <begin position="348"/>
        <end position="381"/>
    </location>
</feature>
<dbReference type="InterPro" id="IPR001182">
    <property type="entry name" value="FtsW/RodA"/>
</dbReference>
<evidence type="ECO:0000313" key="8">
    <source>
        <dbReference type="EMBL" id="MBC5724345.1"/>
    </source>
</evidence>
<evidence type="ECO:0000313" key="9">
    <source>
        <dbReference type="Proteomes" id="UP000606499"/>
    </source>
</evidence>
<evidence type="ECO:0000256" key="4">
    <source>
        <dbReference type="ARBA" id="ARBA00022989"/>
    </source>
</evidence>
<dbReference type="GO" id="GO:0008360">
    <property type="term" value="P:regulation of cell shape"/>
    <property type="evidence" value="ECO:0007669"/>
    <property type="project" value="UniProtKB-KW"/>
</dbReference>
<feature type="transmembrane region" description="Helical" evidence="6">
    <location>
        <begin position="200"/>
        <end position="220"/>
    </location>
</feature>
<keyword evidence="3" id="KW-0133">Cell shape</keyword>
<dbReference type="Pfam" id="PF00498">
    <property type="entry name" value="FHA"/>
    <property type="match status" value="1"/>
</dbReference>
<dbReference type="RefSeq" id="WP_107631370.1">
    <property type="nucleotide sequence ID" value="NZ_JACOPL010000002.1"/>
</dbReference>
<reference evidence="8" key="1">
    <citation type="submission" date="2020-08" db="EMBL/GenBank/DDBJ databases">
        <title>Genome public.</title>
        <authorList>
            <person name="Liu C."/>
            <person name="Sun Q."/>
        </authorList>
    </citation>
    <scope>NUCLEOTIDE SEQUENCE</scope>
    <source>
        <strain evidence="8">NSJ-28</strain>
    </source>
</reference>
<proteinExistence type="predicted"/>
<organism evidence="8 9">
    <name type="scientific">Agathobaculum faecis</name>
    <dbReference type="NCBI Taxonomy" id="2763013"/>
    <lineage>
        <taxon>Bacteria</taxon>
        <taxon>Bacillati</taxon>
        <taxon>Bacillota</taxon>
        <taxon>Clostridia</taxon>
        <taxon>Eubacteriales</taxon>
        <taxon>Butyricicoccaceae</taxon>
        <taxon>Agathobaculum</taxon>
    </lineage>
</organism>
<feature type="transmembrane region" description="Helical" evidence="6">
    <location>
        <begin position="232"/>
        <end position="250"/>
    </location>
</feature>
<protein>
    <submittedName>
        <fullName evidence="8">FtsW/RodA/SpoVE family cell cycle protein</fullName>
    </submittedName>
</protein>
<sequence>MTDALQRLLDTLTVFLAENPLVGAWYTTVVRFVFPLLALMILVGAIRSLWKVKHPDEVWGYLGMANGVRLPITHWENIIGRAPACDVQLEYPSVSRQHAALIREDDGSWTVYDLGSKGGVKVNDLPVDEYAVVEDGDTLSFGGIPTMLVPISAEEKREQMAERRVEGRPAGMWGSLVLLTLFQVLTALQLIVAAGENASVTVPLTFLTFTAVCWGYFIVLRSFRRIGFEMETIAFFLCTLSLAVTGSTVPDECPKQLVAILMGLAIFLVLGFFLRDLTRAQRVRWIMGAAAVGMLVITLLIGSSEGGAKAWIRLGGLSLQPSELAKICYIFAGAATLDRLFNKRNLWLFIGLTGICGACLALQNDFGTALVFFVTFLVIAYLRSGDFATLGLICAGCFAGGMVLLTVKGHVAARFASWGHIWEDVYGAGFQQTHTLTAAASGGMIGVGAGKGWLSGLAAADTDIVFGMLCEEWGLVIAVLTVLCIITLAVFAVRACRAGRSSFYTIAACAATSLLVFQTCLNVFGAVDILPFTGVTLPFVSNGGSSMLSAWGMLAFLKATDTRQNASFAVRLPSRRELRGEVD</sequence>